<dbReference type="AlphaFoldDB" id="A0A0C9WVE0"/>
<keyword evidence="2" id="KW-1185">Reference proteome</keyword>
<reference evidence="2" key="2">
    <citation type="submission" date="2015-01" db="EMBL/GenBank/DDBJ databases">
        <title>Evolutionary Origins and Diversification of the Mycorrhizal Mutualists.</title>
        <authorList>
            <consortium name="DOE Joint Genome Institute"/>
            <consortium name="Mycorrhizal Genomics Consortium"/>
            <person name="Kohler A."/>
            <person name="Kuo A."/>
            <person name="Nagy L.G."/>
            <person name="Floudas D."/>
            <person name="Copeland A."/>
            <person name="Barry K.W."/>
            <person name="Cichocki N."/>
            <person name="Veneault-Fourrey C."/>
            <person name="LaButti K."/>
            <person name="Lindquist E.A."/>
            <person name="Lipzen A."/>
            <person name="Lundell T."/>
            <person name="Morin E."/>
            <person name="Murat C."/>
            <person name="Riley R."/>
            <person name="Ohm R."/>
            <person name="Sun H."/>
            <person name="Tunlid A."/>
            <person name="Henrissat B."/>
            <person name="Grigoriev I.V."/>
            <person name="Hibbett D.S."/>
            <person name="Martin F."/>
        </authorList>
    </citation>
    <scope>NUCLEOTIDE SEQUENCE [LARGE SCALE GENOMIC DNA]</scope>
    <source>
        <strain evidence="2">LaAM-08-1</strain>
    </source>
</reference>
<protein>
    <submittedName>
        <fullName evidence="1">Uncharacterized protein</fullName>
    </submittedName>
</protein>
<gene>
    <name evidence="1" type="ORF">K443DRAFT_113248</name>
</gene>
<sequence length="85" mass="8825">GAIIAFVDYNVTAGSMTVGSTVVSPVYINQPTGNVKFTVQVIDCDQTFDANATSPSTSSGALRTPVLSSIVYVSVILAGMVSEHR</sequence>
<dbReference type="HOGENOM" id="CLU_2446650_0_0_1"/>
<organism evidence="1 2">
    <name type="scientific">Laccaria amethystina LaAM-08-1</name>
    <dbReference type="NCBI Taxonomy" id="1095629"/>
    <lineage>
        <taxon>Eukaryota</taxon>
        <taxon>Fungi</taxon>
        <taxon>Dikarya</taxon>
        <taxon>Basidiomycota</taxon>
        <taxon>Agaricomycotina</taxon>
        <taxon>Agaricomycetes</taxon>
        <taxon>Agaricomycetidae</taxon>
        <taxon>Agaricales</taxon>
        <taxon>Agaricineae</taxon>
        <taxon>Hydnangiaceae</taxon>
        <taxon>Laccaria</taxon>
    </lineage>
</organism>
<dbReference type="Proteomes" id="UP000054477">
    <property type="component" value="Unassembled WGS sequence"/>
</dbReference>
<reference evidence="1 2" key="1">
    <citation type="submission" date="2014-04" db="EMBL/GenBank/DDBJ databases">
        <authorList>
            <consortium name="DOE Joint Genome Institute"/>
            <person name="Kuo A."/>
            <person name="Kohler A."/>
            <person name="Nagy L.G."/>
            <person name="Floudas D."/>
            <person name="Copeland A."/>
            <person name="Barry K.W."/>
            <person name="Cichocki N."/>
            <person name="Veneault-Fourrey C."/>
            <person name="LaButti K."/>
            <person name="Lindquist E.A."/>
            <person name="Lipzen A."/>
            <person name="Lundell T."/>
            <person name="Morin E."/>
            <person name="Murat C."/>
            <person name="Sun H."/>
            <person name="Tunlid A."/>
            <person name="Henrissat B."/>
            <person name="Grigoriev I.V."/>
            <person name="Hibbett D.S."/>
            <person name="Martin F."/>
            <person name="Nordberg H.P."/>
            <person name="Cantor M.N."/>
            <person name="Hua S.X."/>
        </authorList>
    </citation>
    <scope>NUCLEOTIDE SEQUENCE [LARGE SCALE GENOMIC DNA]</scope>
    <source>
        <strain evidence="1 2">LaAM-08-1</strain>
    </source>
</reference>
<feature type="non-terminal residue" evidence="1">
    <location>
        <position position="1"/>
    </location>
</feature>
<name>A0A0C9WVE0_9AGAR</name>
<dbReference type="EMBL" id="KN838894">
    <property type="protein sequence ID" value="KIJ92663.1"/>
    <property type="molecule type" value="Genomic_DNA"/>
</dbReference>
<accession>A0A0C9WVE0</accession>
<evidence type="ECO:0000313" key="1">
    <source>
        <dbReference type="EMBL" id="KIJ92663.1"/>
    </source>
</evidence>
<evidence type="ECO:0000313" key="2">
    <source>
        <dbReference type="Proteomes" id="UP000054477"/>
    </source>
</evidence>
<feature type="non-terminal residue" evidence="1">
    <location>
        <position position="85"/>
    </location>
</feature>
<proteinExistence type="predicted"/>